<evidence type="ECO:0000313" key="3">
    <source>
        <dbReference type="Proteomes" id="UP000057910"/>
    </source>
</evidence>
<protein>
    <submittedName>
        <fullName evidence="2">Uncharacterized protein</fullName>
    </submittedName>
</protein>
<keyword evidence="1" id="KW-0812">Transmembrane</keyword>
<dbReference type="EMBL" id="LPAD01000112">
    <property type="protein sequence ID" value="KVN74543.1"/>
    <property type="molecule type" value="Genomic_DNA"/>
</dbReference>
<gene>
    <name evidence="2" type="ORF">WJ68_28555</name>
</gene>
<name>A0ABD4DWV9_9BURK</name>
<sequence length="69" mass="7362">MLASARSQSGNALGFGFSTIMSIALLSLNFSTLPVILFSFGAGYFVQLVWNASTGPDFAESQVQRVLDN</sequence>
<feature type="transmembrane region" description="Helical" evidence="1">
    <location>
        <begin position="12"/>
        <end position="40"/>
    </location>
</feature>
<dbReference type="AlphaFoldDB" id="A0ABD4DWV9"/>
<keyword evidence="1" id="KW-1133">Transmembrane helix</keyword>
<accession>A0ABD4DWV9</accession>
<organism evidence="2 3">
    <name type="scientific">Burkholderia ubonensis</name>
    <dbReference type="NCBI Taxonomy" id="101571"/>
    <lineage>
        <taxon>Bacteria</taxon>
        <taxon>Pseudomonadati</taxon>
        <taxon>Pseudomonadota</taxon>
        <taxon>Betaproteobacteria</taxon>
        <taxon>Burkholderiales</taxon>
        <taxon>Burkholderiaceae</taxon>
        <taxon>Burkholderia</taxon>
        <taxon>Burkholderia cepacia complex</taxon>
    </lineage>
</organism>
<proteinExistence type="predicted"/>
<reference evidence="2 3" key="1">
    <citation type="submission" date="2015-11" db="EMBL/GenBank/DDBJ databases">
        <title>Expanding the genomic diversity of Burkholderia species for the development of highly accurate diagnostics.</title>
        <authorList>
            <person name="Sahl J."/>
            <person name="Keim P."/>
            <person name="Wagner D."/>
        </authorList>
    </citation>
    <scope>NUCLEOTIDE SEQUENCE [LARGE SCALE GENOMIC DNA]</scope>
    <source>
        <strain evidence="2 3">MSMB1585WGS</strain>
    </source>
</reference>
<comment type="caution">
    <text evidence="2">The sequence shown here is derived from an EMBL/GenBank/DDBJ whole genome shotgun (WGS) entry which is preliminary data.</text>
</comment>
<dbReference type="Proteomes" id="UP000057910">
    <property type="component" value="Unassembled WGS sequence"/>
</dbReference>
<keyword evidence="1" id="KW-0472">Membrane</keyword>
<evidence type="ECO:0000256" key="1">
    <source>
        <dbReference type="SAM" id="Phobius"/>
    </source>
</evidence>
<evidence type="ECO:0000313" key="2">
    <source>
        <dbReference type="EMBL" id="KVN74543.1"/>
    </source>
</evidence>